<evidence type="ECO:0008006" key="5">
    <source>
        <dbReference type="Google" id="ProtNLM"/>
    </source>
</evidence>
<feature type="signal peptide" evidence="2">
    <location>
        <begin position="1"/>
        <end position="18"/>
    </location>
</feature>
<evidence type="ECO:0000313" key="4">
    <source>
        <dbReference type="Proteomes" id="UP001197770"/>
    </source>
</evidence>
<feature type="chain" id="PRO_5046190346" description="Lipoprotein" evidence="2">
    <location>
        <begin position="19"/>
        <end position="52"/>
    </location>
</feature>
<dbReference type="RefSeq" id="WP_228231247.1">
    <property type="nucleotide sequence ID" value="NZ_JAJGMW010000025.1"/>
</dbReference>
<comment type="caution">
    <text evidence="3">The sequence shown here is derived from an EMBL/GenBank/DDBJ whole genome shotgun (WGS) entry which is preliminary data.</text>
</comment>
<proteinExistence type="predicted"/>
<dbReference type="Proteomes" id="UP001197770">
    <property type="component" value="Unassembled WGS sequence"/>
</dbReference>
<accession>A0ABS8GXJ1</accession>
<reference evidence="3 4" key="1">
    <citation type="submission" date="2021-11" db="EMBL/GenBank/DDBJ databases">
        <title>Seasonal and diel survey of microbial diversity of the Tyrrhenian coast.</title>
        <authorList>
            <person name="Gattoni G."/>
            <person name="Corral P."/>
        </authorList>
    </citation>
    <scope>NUCLEOTIDE SEQUENCE [LARGE SCALE GENOMIC DNA]</scope>
    <source>
        <strain evidence="3 4">Mr9</strain>
    </source>
</reference>
<keyword evidence="2" id="KW-0732">Signal</keyword>
<feature type="region of interest" description="Disordered" evidence="1">
    <location>
        <begin position="31"/>
        <end position="52"/>
    </location>
</feature>
<evidence type="ECO:0000256" key="2">
    <source>
        <dbReference type="SAM" id="SignalP"/>
    </source>
</evidence>
<dbReference type="EMBL" id="JAJGMW010000025">
    <property type="protein sequence ID" value="MCC4214183.1"/>
    <property type="molecule type" value="Genomic_DNA"/>
</dbReference>
<sequence length="52" mass="5862">MKLKNYALLVLFAVVAFANTSCEPDRFLEETTVVSDSGSENNKERPRDPDED</sequence>
<feature type="compositionally biased region" description="Basic and acidic residues" evidence="1">
    <location>
        <begin position="41"/>
        <end position="52"/>
    </location>
</feature>
<protein>
    <recommendedName>
        <fullName evidence="5">Lipoprotein</fullName>
    </recommendedName>
</protein>
<evidence type="ECO:0000256" key="1">
    <source>
        <dbReference type="SAM" id="MobiDB-lite"/>
    </source>
</evidence>
<name>A0ABS8GXJ1_9FLAO</name>
<keyword evidence="4" id="KW-1185">Reference proteome</keyword>
<evidence type="ECO:0000313" key="3">
    <source>
        <dbReference type="EMBL" id="MCC4214183.1"/>
    </source>
</evidence>
<organism evidence="3 4">
    <name type="scientific">Leeuwenhoekiella parthenopeia</name>
    <dbReference type="NCBI Taxonomy" id="2890320"/>
    <lineage>
        <taxon>Bacteria</taxon>
        <taxon>Pseudomonadati</taxon>
        <taxon>Bacteroidota</taxon>
        <taxon>Flavobacteriia</taxon>
        <taxon>Flavobacteriales</taxon>
        <taxon>Flavobacteriaceae</taxon>
        <taxon>Leeuwenhoekiella</taxon>
    </lineage>
</organism>
<gene>
    <name evidence="3" type="ORF">LLW17_15760</name>
</gene>